<sequence length="212" mass="23513">RNLASGKKQILSIIERDKIRIVDPTKRIVPIGPMSSEALIANLQRIREHEGPGELRVNGSRHDNDHLLIENIRIAPTHEELMCEIVPYLPPNFPGAPHFFEETTAQRLLDIQFRLLREELIAPIRMAIQLIVSDIQSPPEVDTRLAQLLKANGGRYSAQANNQDSVIFSVFTNVSFEGGANAEPLELNNRGSSVGIQFDAPPGKARSKQAAT</sequence>
<feature type="non-terminal residue" evidence="2">
    <location>
        <position position="212"/>
    </location>
</feature>
<evidence type="ECO:0000313" key="2">
    <source>
        <dbReference type="EMBL" id="CAE6437794.1"/>
    </source>
</evidence>
<feature type="non-terminal residue" evidence="2">
    <location>
        <position position="1"/>
    </location>
</feature>
<protein>
    <submittedName>
        <fullName evidence="2">Uncharacterized protein</fullName>
    </submittedName>
</protein>
<evidence type="ECO:0000256" key="1">
    <source>
        <dbReference type="SAM" id="MobiDB-lite"/>
    </source>
</evidence>
<reference evidence="2" key="1">
    <citation type="submission" date="2021-01" db="EMBL/GenBank/DDBJ databases">
        <authorList>
            <person name="Kaushik A."/>
        </authorList>
    </citation>
    <scope>NUCLEOTIDE SEQUENCE</scope>
    <source>
        <strain evidence="2">AG6-10EEA</strain>
    </source>
</reference>
<feature type="region of interest" description="Disordered" evidence="1">
    <location>
        <begin position="193"/>
        <end position="212"/>
    </location>
</feature>
<dbReference type="AlphaFoldDB" id="A0A8H2XYI3"/>
<comment type="caution">
    <text evidence="2">The sequence shown here is derived from an EMBL/GenBank/DDBJ whole genome shotgun (WGS) entry which is preliminary data.</text>
</comment>
<evidence type="ECO:0000313" key="3">
    <source>
        <dbReference type="Proteomes" id="UP000663853"/>
    </source>
</evidence>
<accession>A0A8H2XYI3</accession>
<dbReference type="EMBL" id="CAJMXA010000628">
    <property type="protein sequence ID" value="CAE6437794.1"/>
    <property type="molecule type" value="Genomic_DNA"/>
</dbReference>
<proteinExistence type="predicted"/>
<name>A0A8H2XYI3_9AGAM</name>
<organism evidence="2 3">
    <name type="scientific">Rhizoctonia solani</name>
    <dbReference type="NCBI Taxonomy" id="456999"/>
    <lineage>
        <taxon>Eukaryota</taxon>
        <taxon>Fungi</taxon>
        <taxon>Dikarya</taxon>
        <taxon>Basidiomycota</taxon>
        <taxon>Agaricomycotina</taxon>
        <taxon>Agaricomycetes</taxon>
        <taxon>Cantharellales</taxon>
        <taxon>Ceratobasidiaceae</taxon>
        <taxon>Rhizoctonia</taxon>
    </lineage>
</organism>
<gene>
    <name evidence="2" type="ORF">RDB_LOCUS32655</name>
</gene>
<dbReference type="Proteomes" id="UP000663853">
    <property type="component" value="Unassembled WGS sequence"/>
</dbReference>